<dbReference type="RefSeq" id="WP_228345272.1">
    <property type="nucleotide sequence ID" value="NZ_CP045550.1"/>
</dbReference>
<proteinExistence type="predicted"/>
<dbReference type="KEGG" id="vcw:GJQ55_12310"/>
<keyword evidence="2" id="KW-1185">Reference proteome</keyword>
<evidence type="ECO:0000313" key="1">
    <source>
        <dbReference type="EMBL" id="QQD25204.1"/>
    </source>
</evidence>
<dbReference type="Proteomes" id="UP000596074">
    <property type="component" value="Chromosome"/>
</dbReference>
<dbReference type="Pfam" id="PF05742">
    <property type="entry name" value="TANGO2"/>
    <property type="match status" value="1"/>
</dbReference>
<dbReference type="AlphaFoldDB" id="A0A9E8FM81"/>
<protein>
    <submittedName>
        <fullName evidence="1">Uncharacterized protein</fullName>
    </submittedName>
</protein>
<accession>A0A9E8FM81</accession>
<gene>
    <name evidence="1" type="ORF">GJQ55_12310</name>
</gene>
<dbReference type="PANTHER" id="PTHR17985">
    <property type="entry name" value="SER/THR-RICH PROTEIN T10 IN DGCR REGION"/>
    <property type="match status" value="1"/>
</dbReference>
<sequence length="248" mass="27940">MCLIAFDWQPGERLVLTANRDEFFQRPSAPLSVWEEQPQIIAGRDLQQGGTWLGLSRDYRVAALTNVRAPGIGPAQPRSRGHLVSQFLLQPHSPAAYARTLQQQAHEFAPFNLLLGDRQQLWYLSNYPHWRCEALPAGLYGLSNASLNTPWPKTRLAQQQLQQWLRQPADIRSLAGLLNRRQPFADHELPATGVPLEWERRLSAQFIQTPGYGTRCSTGLWLDSRGAGIAEISWDETGTAQAEHSLQL</sequence>
<evidence type="ECO:0000313" key="2">
    <source>
        <dbReference type="Proteomes" id="UP000596074"/>
    </source>
</evidence>
<dbReference type="InterPro" id="IPR008551">
    <property type="entry name" value="TANGO2"/>
</dbReference>
<name>A0A9E8FM81_9GAMM</name>
<organism evidence="1 2">
    <name type="scientific">Venatoribacter cucullus</name>
    <dbReference type="NCBI Taxonomy" id="2661630"/>
    <lineage>
        <taxon>Bacteria</taxon>
        <taxon>Pseudomonadati</taxon>
        <taxon>Pseudomonadota</taxon>
        <taxon>Gammaproteobacteria</taxon>
        <taxon>Oceanospirillales</taxon>
        <taxon>Oceanospirillaceae</taxon>
        <taxon>Venatoribacter</taxon>
    </lineage>
</organism>
<dbReference type="PANTHER" id="PTHR17985:SF8">
    <property type="entry name" value="TRANSPORT AND GOLGI ORGANIZATION PROTEIN 2 HOMOLOG"/>
    <property type="match status" value="1"/>
</dbReference>
<dbReference type="EMBL" id="CP046056">
    <property type="protein sequence ID" value="QQD25204.1"/>
    <property type="molecule type" value="Genomic_DNA"/>
</dbReference>
<reference evidence="1 2" key="1">
    <citation type="submission" date="2019-11" db="EMBL/GenBank/DDBJ databases">
        <title>Venatorbacter sp. nov. a predator of Campylobacter and other Gram-negative bacteria.</title>
        <authorList>
            <person name="Saeedi A."/>
            <person name="Cummings N.J."/>
            <person name="Connerton I.F."/>
            <person name="Connerton P.L."/>
        </authorList>
    </citation>
    <scope>NUCLEOTIDE SEQUENCE [LARGE SCALE GENOMIC DNA]</scope>
    <source>
        <strain evidence="1">XL5</strain>
    </source>
</reference>